<feature type="transmembrane region" description="Helical" evidence="5">
    <location>
        <begin position="21"/>
        <end position="40"/>
    </location>
</feature>
<feature type="transmembrane region" description="Helical" evidence="5">
    <location>
        <begin position="46"/>
        <end position="65"/>
    </location>
</feature>
<gene>
    <name evidence="7" type="ORF">SAMN05660653_00919</name>
</gene>
<feature type="transmembrane region" description="Helical" evidence="5">
    <location>
        <begin position="333"/>
        <end position="352"/>
    </location>
</feature>
<comment type="subcellular location">
    <subcellularLocation>
        <location evidence="1">Membrane</location>
        <topology evidence="1">Multi-pass membrane protein</topology>
    </subcellularLocation>
</comment>
<proteinExistence type="predicted"/>
<reference evidence="7 8" key="1">
    <citation type="submission" date="2016-10" db="EMBL/GenBank/DDBJ databases">
        <authorList>
            <person name="de Groot N.N."/>
        </authorList>
    </citation>
    <scope>NUCLEOTIDE SEQUENCE [LARGE SCALE GENOMIC DNA]</scope>
    <source>
        <strain evidence="7 8">ASO4-2</strain>
    </source>
</reference>
<dbReference type="GO" id="GO:0016874">
    <property type="term" value="F:ligase activity"/>
    <property type="evidence" value="ECO:0007669"/>
    <property type="project" value="UniProtKB-KW"/>
</dbReference>
<feature type="transmembrane region" description="Helical" evidence="5">
    <location>
        <begin position="104"/>
        <end position="121"/>
    </location>
</feature>
<dbReference type="EMBL" id="FMXO01000004">
    <property type="protein sequence ID" value="SDB18601.1"/>
    <property type="molecule type" value="Genomic_DNA"/>
</dbReference>
<feature type="transmembrane region" description="Helical" evidence="5">
    <location>
        <begin position="364"/>
        <end position="386"/>
    </location>
</feature>
<evidence type="ECO:0000259" key="6">
    <source>
        <dbReference type="Pfam" id="PF04932"/>
    </source>
</evidence>
<name>A0A1G6BDB1_9BACT</name>
<keyword evidence="2 5" id="KW-0812">Transmembrane</keyword>
<evidence type="ECO:0000256" key="1">
    <source>
        <dbReference type="ARBA" id="ARBA00004141"/>
    </source>
</evidence>
<keyword evidence="3 5" id="KW-1133">Transmembrane helix</keyword>
<feature type="transmembrane region" description="Helical" evidence="5">
    <location>
        <begin position="218"/>
        <end position="235"/>
    </location>
</feature>
<keyword evidence="4 5" id="KW-0472">Membrane</keyword>
<evidence type="ECO:0000256" key="3">
    <source>
        <dbReference type="ARBA" id="ARBA00022989"/>
    </source>
</evidence>
<dbReference type="Pfam" id="PF04932">
    <property type="entry name" value="Wzy_C"/>
    <property type="match status" value="1"/>
</dbReference>
<dbReference type="InterPro" id="IPR051533">
    <property type="entry name" value="WaaL-like"/>
</dbReference>
<dbReference type="GO" id="GO:0016020">
    <property type="term" value="C:membrane"/>
    <property type="evidence" value="ECO:0007669"/>
    <property type="project" value="UniProtKB-SubCell"/>
</dbReference>
<accession>A0A1G6BDB1</accession>
<evidence type="ECO:0000313" key="8">
    <source>
        <dbReference type="Proteomes" id="UP000198771"/>
    </source>
</evidence>
<feature type="domain" description="O-antigen ligase-related" evidence="6">
    <location>
        <begin position="226"/>
        <end position="345"/>
    </location>
</feature>
<evidence type="ECO:0000313" key="7">
    <source>
        <dbReference type="EMBL" id="SDB18601.1"/>
    </source>
</evidence>
<evidence type="ECO:0000256" key="5">
    <source>
        <dbReference type="SAM" id="Phobius"/>
    </source>
</evidence>
<dbReference type="PANTHER" id="PTHR37422">
    <property type="entry name" value="TEICHURONIC ACID BIOSYNTHESIS PROTEIN TUAE"/>
    <property type="match status" value="1"/>
</dbReference>
<feature type="transmembrane region" description="Helical" evidence="5">
    <location>
        <begin position="263"/>
        <end position="283"/>
    </location>
</feature>
<keyword evidence="8" id="KW-1185">Reference proteome</keyword>
<feature type="transmembrane region" description="Helical" evidence="5">
    <location>
        <begin position="241"/>
        <end position="256"/>
    </location>
</feature>
<dbReference type="PANTHER" id="PTHR37422:SF13">
    <property type="entry name" value="LIPOPOLYSACCHARIDE BIOSYNTHESIS PROTEIN PA4999-RELATED"/>
    <property type="match status" value="1"/>
</dbReference>
<feature type="transmembrane region" description="Helical" evidence="5">
    <location>
        <begin position="179"/>
        <end position="197"/>
    </location>
</feature>
<keyword evidence="7" id="KW-0436">Ligase</keyword>
<feature type="transmembrane region" description="Helical" evidence="5">
    <location>
        <begin position="128"/>
        <end position="150"/>
    </location>
</feature>
<protein>
    <submittedName>
        <fullName evidence="7">O-antigen ligase</fullName>
    </submittedName>
</protein>
<dbReference type="InterPro" id="IPR007016">
    <property type="entry name" value="O-antigen_ligase-rel_domated"/>
</dbReference>
<sequence length="419" mass="46974">MTLLSNMLRIRENISSDSYRTLWALLFCLSLSTIFMTDNLRIHRNVYYLLVLPLFFLQVPVSFFYSLFRSPVFLASLAFLGYLWVSFFWSTASGALNFYNETRSLILMLIFLAIIAFYSLVVDNFSRLLAKCLACVVGITALVSVYAFYISNQIPITEWLTHRAWDIGITARHIGHSSGLYGAVAVFLIFGLVTCGRQGKIRKSEGGRQEGKGESPDMWMWIGAVALVPVLGFVFLTQTRGALLGIVTVLGLGVLAQGDRRLFLMSAVSAGALLAVVAMRSSMSDARLEIWSLALDRAWERPWFGFGLNEIQGLVVASGYNHDTAHNMFLDCLQYGGLVGLLLLLGLIVLALRGAWREYRRTGSFLLFAIVLYPLIFGFFDSFLTLSRVSPMWFQFWLPVGLVIGSEIRARREEHAGKI</sequence>
<feature type="transmembrane region" description="Helical" evidence="5">
    <location>
        <begin position="72"/>
        <end position="92"/>
    </location>
</feature>
<dbReference type="Proteomes" id="UP000198771">
    <property type="component" value="Unassembled WGS sequence"/>
</dbReference>
<evidence type="ECO:0000256" key="2">
    <source>
        <dbReference type="ARBA" id="ARBA00022692"/>
    </source>
</evidence>
<dbReference type="AlphaFoldDB" id="A0A1G6BDB1"/>
<organism evidence="7 8">
    <name type="scientific">Desulfonatronum thiosulfatophilum</name>
    <dbReference type="NCBI Taxonomy" id="617002"/>
    <lineage>
        <taxon>Bacteria</taxon>
        <taxon>Pseudomonadati</taxon>
        <taxon>Thermodesulfobacteriota</taxon>
        <taxon>Desulfovibrionia</taxon>
        <taxon>Desulfovibrionales</taxon>
        <taxon>Desulfonatronaceae</taxon>
        <taxon>Desulfonatronum</taxon>
    </lineage>
</organism>
<evidence type="ECO:0000256" key="4">
    <source>
        <dbReference type="ARBA" id="ARBA00023136"/>
    </source>
</evidence>
<dbReference type="STRING" id="617002.SAMN05660653_00919"/>